<dbReference type="Gene3D" id="3.90.550.10">
    <property type="entry name" value="Spore Coat Polysaccharide Biosynthesis Protein SpsA, Chain A"/>
    <property type="match status" value="1"/>
</dbReference>
<evidence type="ECO:0000313" key="10">
    <source>
        <dbReference type="EMBL" id="MCH3853284.1"/>
    </source>
</evidence>
<comment type="catalytic activity">
    <reaction evidence="7">
        <text>N-acetyl-alpha-D-glucosamine 1-phosphate + UTP + H(+) = UDP-N-acetyl-alpha-D-glucosamine + diphosphate</text>
        <dbReference type="Rhea" id="RHEA:13509"/>
        <dbReference type="ChEBI" id="CHEBI:15378"/>
        <dbReference type="ChEBI" id="CHEBI:33019"/>
        <dbReference type="ChEBI" id="CHEBI:46398"/>
        <dbReference type="ChEBI" id="CHEBI:57705"/>
        <dbReference type="ChEBI" id="CHEBI:57776"/>
        <dbReference type="EC" id="2.7.7.23"/>
    </reaction>
</comment>
<gene>
    <name evidence="10" type="ORF">LZC39_14430</name>
</gene>
<dbReference type="RefSeq" id="WP_240381863.1">
    <property type="nucleotide sequence ID" value="NZ_JAJUOL010000825.1"/>
</dbReference>
<dbReference type="InterPro" id="IPR050065">
    <property type="entry name" value="GlmU-like"/>
</dbReference>
<evidence type="ECO:0000256" key="4">
    <source>
        <dbReference type="ARBA" id="ARBA00022695"/>
    </source>
</evidence>
<dbReference type="PANTHER" id="PTHR43584:SF3">
    <property type="entry name" value="BIFUNCTIONAL PROTEIN GLMU"/>
    <property type="match status" value="1"/>
</dbReference>
<dbReference type="AlphaFoldDB" id="A0AAW5EJS1"/>
<dbReference type="PANTHER" id="PTHR43584">
    <property type="entry name" value="NUCLEOTIDYL TRANSFERASE"/>
    <property type="match status" value="1"/>
</dbReference>
<comment type="catalytic activity">
    <reaction evidence="6">
        <text>alpha-D-glucosamine 1-phosphate + acetyl-CoA = N-acetyl-alpha-D-glucosamine 1-phosphate + CoA + H(+)</text>
        <dbReference type="Rhea" id="RHEA:13725"/>
        <dbReference type="ChEBI" id="CHEBI:15378"/>
        <dbReference type="ChEBI" id="CHEBI:57287"/>
        <dbReference type="ChEBI" id="CHEBI:57288"/>
        <dbReference type="ChEBI" id="CHEBI:57776"/>
        <dbReference type="ChEBI" id="CHEBI:58516"/>
        <dbReference type="EC" id="2.3.1.157"/>
    </reaction>
</comment>
<evidence type="ECO:0000256" key="2">
    <source>
        <dbReference type="ARBA" id="ARBA00007947"/>
    </source>
</evidence>
<evidence type="ECO:0000256" key="3">
    <source>
        <dbReference type="ARBA" id="ARBA00022679"/>
    </source>
</evidence>
<reference evidence="10" key="1">
    <citation type="submission" date="2021-12" db="EMBL/GenBank/DDBJ databases">
        <title>Prevalence of phenicol resistance gene fexA in Campylobacter isolated from poultry supply chain.</title>
        <authorList>
            <person name="Tang B."/>
            <person name="Zheng X."/>
            <person name="Lin J."/>
            <person name="Lin R."/>
            <person name="Yang H."/>
            <person name="Shen Z."/>
            <person name="Xia F."/>
        </authorList>
    </citation>
    <scope>NUCLEOTIDE SEQUENCE</scope>
    <source>
        <strain evidence="10">CJHN2011004</strain>
    </source>
</reference>
<evidence type="ECO:0000256" key="6">
    <source>
        <dbReference type="ARBA" id="ARBA00048247"/>
    </source>
</evidence>
<feature type="non-terminal residue" evidence="10">
    <location>
        <position position="63"/>
    </location>
</feature>
<dbReference type="GO" id="GO:0003977">
    <property type="term" value="F:UDP-N-acetylglucosamine diphosphorylase activity"/>
    <property type="evidence" value="ECO:0007669"/>
    <property type="project" value="UniProtKB-EC"/>
</dbReference>
<feature type="domain" description="MobA-like NTP transferase" evidence="9">
    <location>
        <begin position="6"/>
        <end position="56"/>
    </location>
</feature>
<evidence type="ECO:0000313" key="11">
    <source>
        <dbReference type="Proteomes" id="UP001199644"/>
    </source>
</evidence>
<sequence length="63" mass="7090">MKTSILILAAGLGTRMKSQKPKVLQELCQKSMILHILEKAFAISEDVSVVLSHQKERVEKEIL</sequence>
<evidence type="ECO:0000256" key="5">
    <source>
        <dbReference type="ARBA" id="ARBA00023315"/>
    </source>
</evidence>
<evidence type="ECO:0000256" key="7">
    <source>
        <dbReference type="ARBA" id="ARBA00048493"/>
    </source>
</evidence>
<keyword evidence="3 10" id="KW-0808">Transferase</keyword>
<dbReference type="EMBL" id="JAJUOL010000825">
    <property type="protein sequence ID" value="MCH3853284.1"/>
    <property type="molecule type" value="Genomic_DNA"/>
</dbReference>
<dbReference type="InterPro" id="IPR029044">
    <property type="entry name" value="Nucleotide-diphossugar_trans"/>
</dbReference>
<comment type="similarity">
    <text evidence="1">In the C-terminal section; belongs to the transferase hexapeptide repeat family.</text>
</comment>
<keyword evidence="5" id="KW-0012">Acyltransferase</keyword>
<comment type="similarity">
    <text evidence="2">In the N-terminal section; belongs to the N-acetylglucosamine-1-phosphate uridyltransferase family.</text>
</comment>
<proteinExistence type="inferred from homology"/>
<comment type="function">
    <text evidence="8">Catalyzes the last two sequential reactions in the de novo biosynthetic pathway for UDP-N-acetylglucosamine (UDP-GlcNAc). The C-terminal domain catalyzes the transfer of acetyl group from acetyl coenzyme A to glucosamine-1-phosphate (GlcN-1-P) to produce N-acetylglucosamine-1-phosphate (GlcNAc-1-P), which is converted into UDP-GlcNAc by the transfer of uridine 5-monophosphate (from uridine 5-triphosphate), a reaction catalyzed by the N-terminal domain.</text>
</comment>
<dbReference type="GO" id="GO:0019134">
    <property type="term" value="F:glucosamine-1-phosphate N-acetyltransferase activity"/>
    <property type="evidence" value="ECO:0007669"/>
    <property type="project" value="UniProtKB-EC"/>
</dbReference>
<accession>A0AAW5EJS1</accession>
<organism evidence="10 11">
    <name type="scientific">Campylobacter jejuni</name>
    <dbReference type="NCBI Taxonomy" id="197"/>
    <lineage>
        <taxon>Bacteria</taxon>
        <taxon>Pseudomonadati</taxon>
        <taxon>Campylobacterota</taxon>
        <taxon>Epsilonproteobacteria</taxon>
        <taxon>Campylobacterales</taxon>
        <taxon>Campylobacteraceae</taxon>
        <taxon>Campylobacter</taxon>
    </lineage>
</organism>
<keyword evidence="4" id="KW-0548">Nucleotidyltransferase</keyword>
<protein>
    <submittedName>
        <fullName evidence="10">NTP transferase domain-containing protein</fullName>
    </submittedName>
</protein>
<comment type="caution">
    <text evidence="10">The sequence shown here is derived from an EMBL/GenBank/DDBJ whole genome shotgun (WGS) entry which is preliminary data.</text>
</comment>
<dbReference type="SUPFAM" id="SSF53448">
    <property type="entry name" value="Nucleotide-diphospho-sugar transferases"/>
    <property type="match status" value="1"/>
</dbReference>
<dbReference type="Pfam" id="PF12804">
    <property type="entry name" value="NTP_transf_3"/>
    <property type="match status" value="1"/>
</dbReference>
<evidence type="ECO:0000256" key="8">
    <source>
        <dbReference type="ARBA" id="ARBA00049628"/>
    </source>
</evidence>
<evidence type="ECO:0000259" key="9">
    <source>
        <dbReference type="Pfam" id="PF12804"/>
    </source>
</evidence>
<dbReference type="InterPro" id="IPR025877">
    <property type="entry name" value="MobA-like_NTP_Trfase"/>
</dbReference>
<dbReference type="Proteomes" id="UP001199644">
    <property type="component" value="Unassembled WGS sequence"/>
</dbReference>
<evidence type="ECO:0000256" key="1">
    <source>
        <dbReference type="ARBA" id="ARBA00007707"/>
    </source>
</evidence>
<name>A0AAW5EJS1_CAMJU</name>